<keyword evidence="8" id="KW-0539">Nucleus</keyword>
<dbReference type="OrthoDB" id="10263328at2759"/>
<dbReference type="InterPro" id="IPR011989">
    <property type="entry name" value="ARM-like"/>
</dbReference>
<dbReference type="Proteomes" id="UP000663866">
    <property type="component" value="Unassembled WGS sequence"/>
</dbReference>
<evidence type="ECO:0000256" key="2">
    <source>
        <dbReference type="ARBA" id="ARBA00004496"/>
    </source>
</evidence>
<dbReference type="Proteomes" id="UP000663842">
    <property type="component" value="Unassembled WGS sequence"/>
</dbReference>
<reference evidence="11" key="1">
    <citation type="submission" date="2021-02" db="EMBL/GenBank/DDBJ databases">
        <authorList>
            <person name="Nowell W R."/>
        </authorList>
    </citation>
    <scope>NUCLEOTIDE SEQUENCE</scope>
</reference>
<dbReference type="InterPro" id="IPR000225">
    <property type="entry name" value="Armadillo"/>
</dbReference>
<dbReference type="EMBL" id="CAJNOW010009128">
    <property type="protein sequence ID" value="CAF1555525.1"/>
    <property type="molecule type" value="Genomic_DNA"/>
</dbReference>
<dbReference type="SMART" id="SM00185">
    <property type="entry name" value="ARM"/>
    <property type="match status" value="5"/>
</dbReference>
<dbReference type="Pfam" id="PF03810">
    <property type="entry name" value="IBN_N"/>
    <property type="match status" value="1"/>
</dbReference>
<dbReference type="EMBL" id="CAJNRG010001859">
    <property type="protein sequence ID" value="CAF2039998.1"/>
    <property type="molecule type" value="Genomic_DNA"/>
</dbReference>
<accession>A0A814XF15</accession>
<dbReference type="GO" id="GO:0031267">
    <property type="term" value="F:small GTPase binding"/>
    <property type="evidence" value="ECO:0007669"/>
    <property type="project" value="InterPro"/>
</dbReference>
<dbReference type="EMBL" id="CAJOBG010000763">
    <property type="protein sequence ID" value="CAF3855233.1"/>
    <property type="molecule type" value="Genomic_DNA"/>
</dbReference>
<protein>
    <recommendedName>
        <fullName evidence="10">Importin N-terminal domain-containing protein</fullName>
    </recommendedName>
</protein>
<evidence type="ECO:0000313" key="14">
    <source>
        <dbReference type="EMBL" id="CAF2039998.1"/>
    </source>
</evidence>
<evidence type="ECO:0000313" key="13">
    <source>
        <dbReference type="EMBL" id="CAF1934892.1"/>
    </source>
</evidence>
<comment type="subcellular location">
    <subcellularLocation>
        <location evidence="2">Cytoplasm</location>
    </subcellularLocation>
    <subcellularLocation>
        <location evidence="1">Nucleus envelope</location>
    </subcellularLocation>
</comment>
<name>A0A814XF15_9BILA</name>
<dbReference type="SUPFAM" id="SSF48371">
    <property type="entry name" value="ARM repeat"/>
    <property type="match status" value="1"/>
</dbReference>
<dbReference type="PANTHER" id="PTHR10527">
    <property type="entry name" value="IMPORTIN BETA"/>
    <property type="match status" value="1"/>
</dbReference>
<evidence type="ECO:0000256" key="6">
    <source>
        <dbReference type="ARBA" id="ARBA00022737"/>
    </source>
</evidence>
<dbReference type="EMBL" id="CAJNRE010007675">
    <property type="protein sequence ID" value="CAF2067015.1"/>
    <property type="molecule type" value="Genomic_DNA"/>
</dbReference>
<evidence type="ECO:0000259" key="10">
    <source>
        <dbReference type="PROSITE" id="PS50166"/>
    </source>
</evidence>
<dbReference type="PROSITE" id="PS50077">
    <property type="entry name" value="HEAT_REPEAT"/>
    <property type="match status" value="1"/>
</dbReference>
<dbReference type="Pfam" id="PF25574">
    <property type="entry name" value="TPR_IMB1"/>
    <property type="match status" value="1"/>
</dbReference>
<dbReference type="EMBL" id="CAJNOV010005606">
    <property type="protein sequence ID" value="CAF1216966.1"/>
    <property type="molecule type" value="Genomic_DNA"/>
</dbReference>
<dbReference type="EMBL" id="CAJNRF010000068">
    <property type="protein sequence ID" value="CAF1934892.1"/>
    <property type="molecule type" value="Genomic_DNA"/>
</dbReference>
<evidence type="ECO:0000256" key="5">
    <source>
        <dbReference type="ARBA" id="ARBA00022490"/>
    </source>
</evidence>
<comment type="similarity">
    <text evidence="3">Belongs to the importin beta family. Importin beta-1 subfamily.</text>
</comment>
<dbReference type="InterPro" id="IPR040122">
    <property type="entry name" value="Importin_beta"/>
</dbReference>
<evidence type="ECO:0000256" key="4">
    <source>
        <dbReference type="ARBA" id="ARBA00022448"/>
    </source>
</evidence>
<evidence type="ECO:0000256" key="1">
    <source>
        <dbReference type="ARBA" id="ARBA00004259"/>
    </source>
</evidence>
<dbReference type="GO" id="GO:0005635">
    <property type="term" value="C:nuclear envelope"/>
    <property type="evidence" value="ECO:0007669"/>
    <property type="project" value="UniProtKB-SubCell"/>
</dbReference>
<comment type="caution">
    <text evidence="11">The sequence shown here is derived from an EMBL/GenBank/DDBJ whole genome shotgun (WGS) entry which is preliminary data.</text>
</comment>
<dbReference type="InterPro" id="IPR016024">
    <property type="entry name" value="ARM-type_fold"/>
</dbReference>
<evidence type="ECO:0000256" key="9">
    <source>
        <dbReference type="PROSITE-ProRule" id="PRU00103"/>
    </source>
</evidence>
<keyword evidence="5" id="KW-0963">Cytoplasm</keyword>
<evidence type="ECO:0000313" key="15">
    <source>
        <dbReference type="EMBL" id="CAF2067015.1"/>
    </source>
</evidence>
<dbReference type="GO" id="GO:0005737">
    <property type="term" value="C:cytoplasm"/>
    <property type="evidence" value="ECO:0007669"/>
    <property type="project" value="UniProtKB-SubCell"/>
</dbReference>
<dbReference type="InterPro" id="IPR021133">
    <property type="entry name" value="HEAT_type_2"/>
</dbReference>
<keyword evidence="19" id="KW-1185">Reference proteome</keyword>
<dbReference type="Proteomes" id="UP000663856">
    <property type="component" value="Unassembled WGS sequence"/>
</dbReference>
<evidence type="ECO:0000313" key="12">
    <source>
        <dbReference type="EMBL" id="CAF1555525.1"/>
    </source>
</evidence>
<evidence type="ECO:0000313" key="19">
    <source>
        <dbReference type="Proteomes" id="UP000663866"/>
    </source>
</evidence>
<dbReference type="EMBL" id="CAJOBF010000749">
    <property type="protein sequence ID" value="CAF3864415.1"/>
    <property type="molecule type" value="Genomic_DNA"/>
</dbReference>
<feature type="domain" description="Importin N-terminal" evidence="10">
    <location>
        <begin position="24"/>
        <end position="104"/>
    </location>
</feature>
<keyword evidence="7" id="KW-0653">Protein transport</keyword>
<dbReference type="InterPro" id="IPR001494">
    <property type="entry name" value="Importin-beta_N"/>
</dbReference>
<dbReference type="AlphaFoldDB" id="A0A814XF15"/>
<evidence type="ECO:0000256" key="7">
    <source>
        <dbReference type="ARBA" id="ARBA00022927"/>
    </source>
</evidence>
<evidence type="ECO:0000313" key="11">
    <source>
        <dbReference type="EMBL" id="CAF1216966.1"/>
    </source>
</evidence>
<feature type="repeat" description="HEAT" evidence="9">
    <location>
        <begin position="412"/>
        <end position="450"/>
    </location>
</feature>
<sequence length="881" mass="98487">MATEGLINILERTVTGSQADLEHARRFLATATEQNLSELLKHLSDILITATNNPTARAQAALQLKNALYSREEAVKQVYQDRWLSIQENIRDHIKTNCFNALGTETTKPSQAAQCVGYIACAELPRAQWQDLIKRLVDNVTTVGRTDNVREASLEALGYICQDIDSNVLEPQSNLILTALIYGMRKEETNDNVRLAAITALLNSLEFTKNNFQNDSERHYIMQVVCEATQSANLKIQVAALQNLVKILTLYYDYMEYYMGPALFAITMDAMKSPHDEIALQGIEFWSNVCDEEYELQLLQQEAQEQNRQPERTSRYYARGALPYLVPVLLQRLTMQEETDDDDDWNPCKSAGVCLMLLANCAENAIIQYVFPFVSANIKNSDWRNREAAVMAFGSMLEGPDVASIKPIAEQAIPFLLELLRDSNVAVRDTTAWTIGRIFEFVSQAVMTDELLRAIGSTLVNGLDDVPRVATNICWSFSSLARAAYDHAESSADDDTPNTYLLSPFFDDIVKKLIETTDRPDGSQSNLRNAAYEALMEMIRHSPKDCYLTVQKTTVTVLDRLNRVISVESHASNPNDRVQLSDLQSLLCATLQSVLRKMQPNDAPLISDPIMHALLQMLKTRTGTASAVQEDALVAIGTLVEVLGINFMKYMEHVLPFIYEALNNHSEYQICAAAVGVIADLSRSLLDKLTPYCDLIMTHLLTCLSDDKLHRSVKPQILSTFGDIALAIGGNFKKYLEHVLNTLNQACRAQVANNDYDMIDYLNELREGCLSAYTGIIQGLRNPTTTNTAALAELQLVTAQLPFIVQFLETIARDPNKSDSIVGAAIGLIGDLVTSYGQAMLQFVEREPFEKLLAEGKRSKVMKTKTLANWAIKEIRKLKNN</sequence>
<dbReference type="Proteomes" id="UP000663834">
    <property type="component" value="Unassembled WGS sequence"/>
</dbReference>
<keyword evidence="6" id="KW-0677">Repeat</keyword>
<evidence type="ECO:0000256" key="3">
    <source>
        <dbReference type="ARBA" id="ARBA00010907"/>
    </source>
</evidence>
<dbReference type="Proteomes" id="UP000663855">
    <property type="component" value="Unassembled WGS sequence"/>
</dbReference>
<evidence type="ECO:0000313" key="16">
    <source>
        <dbReference type="EMBL" id="CAF3855233.1"/>
    </source>
</evidence>
<proteinExistence type="inferred from homology"/>
<dbReference type="InterPro" id="IPR058584">
    <property type="entry name" value="IMB1_TNPO1-like_TPR"/>
</dbReference>
<dbReference type="Gene3D" id="1.25.10.10">
    <property type="entry name" value="Leucine-rich Repeat Variant"/>
    <property type="match status" value="1"/>
</dbReference>
<dbReference type="FunFam" id="1.25.10.10:FF:000027">
    <property type="entry name" value="Importin subunit beta-1"/>
    <property type="match status" value="1"/>
</dbReference>
<evidence type="ECO:0000313" key="18">
    <source>
        <dbReference type="Proteomes" id="UP000663855"/>
    </source>
</evidence>
<dbReference type="Proteomes" id="UP000663824">
    <property type="component" value="Unassembled WGS sequence"/>
</dbReference>
<keyword evidence="4" id="KW-0813">Transport</keyword>
<gene>
    <name evidence="11" type="ORF">CJN711_LOCUS12800</name>
    <name evidence="12" type="ORF">KQP761_LOCUS17974</name>
    <name evidence="15" type="ORF">MBJ925_LOCUS16075</name>
    <name evidence="16" type="ORF">OVN521_LOCUS7069</name>
    <name evidence="17" type="ORF">UXM345_LOCUS8563</name>
    <name evidence="13" type="ORF">WKI299_LOCUS1259</name>
    <name evidence="14" type="ORF">XDN619_LOCUS6505</name>
</gene>
<dbReference type="PROSITE" id="PS50166">
    <property type="entry name" value="IMPORTIN_B_NT"/>
    <property type="match status" value="1"/>
</dbReference>
<organism evidence="11 18">
    <name type="scientific">Rotaria magnacalcarata</name>
    <dbReference type="NCBI Taxonomy" id="392030"/>
    <lineage>
        <taxon>Eukaryota</taxon>
        <taxon>Metazoa</taxon>
        <taxon>Spiralia</taxon>
        <taxon>Gnathifera</taxon>
        <taxon>Rotifera</taxon>
        <taxon>Eurotatoria</taxon>
        <taxon>Bdelloidea</taxon>
        <taxon>Philodinida</taxon>
        <taxon>Philodinidae</taxon>
        <taxon>Rotaria</taxon>
    </lineage>
</organism>
<dbReference type="Proteomes" id="UP000663887">
    <property type="component" value="Unassembled WGS sequence"/>
</dbReference>
<dbReference type="Pfam" id="PF13513">
    <property type="entry name" value="HEAT_EZ"/>
    <property type="match status" value="1"/>
</dbReference>
<evidence type="ECO:0000313" key="17">
    <source>
        <dbReference type="EMBL" id="CAF3864415.1"/>
    </source>
</evidence>
<evidence type="ECO:0000256" key="8">
    <source>
        <dbReference type="ARBA" id="ARBA00023242"/>
    </source>
</evidence>
<dbReference type="GO" id="GO:0006606">
    <property type="term" value="P:protein import into nucleus"/>
    <property type="evidence" value="ECO:0007669"/>
    <property type="project" value="InterPro"/>
</dbReference>